<feature type="compositionally biased region" description="Basic and acidic residues" evidence="1">
    <location>
        <begin position="84"/>
        <end position="94"/>
    </location>
</feature>
<name>A0A506Y4D2_9MICO</name>
<dbReference type="AlphaFoldDB" id="A0A506Y4D2"/>
<feature type="compositionally biased region" description="Basic residues" evidence="1">
    <location>
        <begin position="1"/>
        <end position="11"/>
    </location>
</feature>
<accession>A0A506Y4D2</accession>
<evidence type="ECO:0000313" key="2">
    <source>
        <dbReference type="EMBL" id="TPW76440.1"/>
    </source>
</evidence>
<feature type="region of interest" description="Disordered" evidence="1">
    <location>
        <begin position="1"/>
        <end position="94"/>
    </location>
</feature>
<protein>
    <submittedName>
        <fullName evidence="2">Uncharacterized protein</fullName>
    </submittedName>
</protein>
<comment type="caution">
    <text evidence="2">The sequence shown here is derived from an EMBL/GenBank/DDBJ whole genome shotgun (WGS) entry which is preliminary data.</text>
</comment>
<proteinExistence type="predicted"/>
<organism evidence="2 3">
    <name type="scientific">Schumannella soli</name>
    <dbReference type="NCBI Taxonomy" id="2590779"/>
    <lineage>
        <taxon>Bacteria</taxon>
        <taxon>Bacillati</taxon>
        <taxon>Actinomycetota</taxon>
        <taxon>Actinomycetes</taxon>
        <taxon>Micrococcales</taxon>
        <taxon>Microbacteriaceae</taxon>
        <taxon>Schumannella</taxon>
    </lineage>
</organism>
<keyword evidence="3" id="KW-1185">Reference proteome</keyword>
<dbReference type="Proteomes" id="UP000316252">
    <property type="component" value="Unassembled WGS sequence"/>
</dbReference>
<gene>
    <name evidence="2" type="ORF">FJ657_11770</name>
</gene>
<evidence type="ECO:0000256" key="1">
    <source>
        <dbReference type="SAM" id="MobiDB-lite"/>
    </source>
</evidence>
<dbReference type="EMBL" id="VHQG01000002">
    <property type="protein sequence ID" value="TPW76440.1"/>
    <property type="molecule type" value="Genomic_DNA"/>
</dbReference>
<evidence type="ECO:0000313" key="3">
    <source>
        <dbReference type="Proteomes" id="UP000316252"/>
    </source>
</evidence>
<feature type="compositionally biased region" description="Low complexity" evidence="1">
    <location>
        <begin position="12"/>
        <end position="35"/>
    </location>
</feature>
<feature type="compositionally biased region" description="Polar residues" evidence="1">
    <location>
        <begin position="68"/>
        <end position="78"/>
    </location>
</feature>
<reference evidence="2 3" key="1">
    <citation type="submission" date="2019-06" db="EMBL/GenBank/DDBJ databases">
        <authorList>
            <person name="Li F."/>
        </authorList>
    </citation>
    <scope>NUCLEOTIDE SEQUENCE [LARGE SCALE GENOMIC DNA]</scope>
    <source>
        <strain evidence="2 3">10F1D-1</strain>
    </source>
</reference>
<sequence length="94" mass="10331">MFTRPTHHIARQRQPQSQSQSQSQSQLKSQREPQPQRSPEPHPGATAVADTDHIRHGTIDAAPHPGNRPQTGISSNSAAMARACAERSTPRHSR</sequence>